<dbReference type="EMBL" id="VSRR010094311">
    <property type="protein sequence ID" value="MPC93273.1"/>
    <property type="molecule type" value="Genomic_DNA"/>
</dbReference>
<organism evidence="1 2">
    <name type="scientific">Portunus trituberculatus</name>
    <name type="common">Swimming crab</name>
    <name type="synonym">Neptunus trituberculatus</name>
    <dbReference type="NCBI Taxonomy" id="210409"/>
    <lineage>
        <taxon>Eukaryota</taxon>
        <taxon>Metazoa</taxon>
        <taxon>Ecdysozoa</taxon>
        <taxon>Arthropoda</taxon>
        <taxon>Crustacea</taxon>
        <taxon>Multicrustacea</taxon>
        <taxon>Malacostraca</taxon>
        <taxon>Eumalacostraca</taxon>
        <taxon>Eucarida</taxon>
        <taxon>Decapoda</taxon>
        <taxon>Pleocyemata</taxon>
        <taxon>Brachyura</taxon>
        <taxon>Eubrachyura</taxon>
        <taxon>Portunoidea</taxon>
        <taxon>Portunidae</taxon>
        <taxon>Portuninae</taxon>
        <taxon>Portunus</taxon>
    </lineage>
</organism>
<dbReference type="Proteomes" id="UP000324222">
    <property type="component" value="Unassembled WGS sequence"/>
</dbReference>
<keyword evidence="2" id="KW-1185">Reference proteome</keyword>
<comment type="caution">
    <text evidence="1">The sequence shown here is derived from an EMBL/GenBank/DDBJ whole genome shotgun (WGS) entry which is preliminary data.</text>
</comment>
<sequence length="130" mass="13673">MLLQCPPPSVAPTQSSLPWKKHVFLPCIAPASPSRFVLALLSRISSRLCFLPTLMISAPFPTPTWLCYTQHGHLTPTPSAHRLVVPSLLPTPGISLISPPLSSPSYLPSLAVSPGGSGQQLVTGGEGPAF</sequence>
<reference evidence="1 2" key="1">
    <citation type="submission" date="2019-05" db="EMBL/GenBank/DDBJ databases">
        <title>Another draft genome of Portunus trituberculatus and its Hox gene families provides insights of decapod evolution.</title>
        <authorList>
            <person name="Jeong J.-H."/>
            <person name="Song I."/>
            <person name="Kim S."/>
            <person name="Choi T."/>
            <person name="Kim D."/>
            <person name="Ryu S."/>
            <person name="Kim W."/>
        </authorList>
    </citation>
    <scope>NUCLEOTIDE SEQUENCE [LARGE SCALE GENOMIC DNA]</scope>
    <source>
        <tissue evidence="1">Muscle</tissue>
    </source>
</reference>
<gene>
    <name evidence="1" type="ORF">E2C01_088397</name>
</gene>
<protein>
    <submittedName>
        <fullName evidence="1">Uncharacterized protein</fullName>
    </submittedName>
</protein>
<dbReference type="AlphaFoldDB" id="A0A5B7JFV7"/>
<name>A0A5B7JFV7_PORTR</name>
<proteinExistence type="predicted"/>
<accession>A0A5B7JFV7</accession>
<evidence type="ECO:0000313" key="1">
    <source>
        <dbReference type="EMBL" id="MPC93273.1"/>
    </source>
</evidence>
<evidence type="ECO:0000313" key="2">
    <source>
        <dbReference type="Proteomes" id="UP000324222"/>
    </source>
</evidence>